<dbReference type="InterPro" id="IPR011009">
    <property type="entry name" value="Kinase-like_dom_sf"/>
</dbReference>
<evidence type="ECO:0000256" key="13">
    <source>
        <dbReference type="ARBA" id="ARBA00022989"/>
    </source>
</evidence>
<feature type="compositionally biased region" description="Polar residues" evidence="23">
    <location>
        <begin position="59"/>
        <end position="73"/>
    </location>
</feature>
<comment type="catalytic activity">
    <reaction evidence="21">
        <text>L-threonyl-[protein] + ATP = O-phospho-L-threonyl-[protein] + ADP + H(+)</text>
        <dbReference type="Rhea" id="RHEA:46608"/>
        <dbReference type="Rhea" id="RHEA-COMP:11060"/>
        <dbReference type="Rhea" id="RHEA-COMP:11605"/>
        <dbReference type="ChEBI" id="CHEBI:15378"/>
        <dbReference type="ChEBI" id="CHEBI:30013"/>
        <dbReference type="ChEBI" id="CHEBI:30616"/>
        <dbReference type="ChEBI" id="CHEBI:61977"/>
        <dbReference type="ChEBI" id="CHEBI:456216"/>
        <dbReference type="EC" id="2.7.11.1"/>
    </reaction>
</comment>
<dbReference type="InterPro" id="IPR052422">
    <property type="entry name" value="Auxin_Ser/Thr_Kinase"/>
</dbReference>
<dbReference type="InterPro" id="IPR036955">
    <property type="entry name" value="AP2/ERF_dom_sf"/>
</dbReference>
<reference evidence="26 27" key="1">
    <citation type="journal article" date="2020" name="IScience">
        <title>Genome Sequencing of the Endangered Kingdonia uniflora (Circaeasteraceae, Ranunculales) Reveals Potential Mechanisms of Evolutionary Specialization.</title>
        <authorList>
            <person name="Sun Y."/>
            <person name="Deng T."/>
            <person name="Zhang A."/>
            <person name="Moore M.J."/>
            <person name="Landis J.B."/>
            <person name="Lin N."/>
            <person name="Zhang H."/>
            <person name="Zhang X."/>
            <person name="Huang J."/>
            <person name="Zhang X."/>
            <person name="Sun H."/>
            <person name="Wang H."/>
        </authorList>
    </citation>
    <scope>NUCLEOTIDE SEQUENCE [LARGE SCALE GENOMIC DNA]</scope>
    <source>
        <strain evidence="26">TB1705</strain>
        <tissue evidence="26">Leaf</tissue>
    </source>
</reference>
<organism evidence="26 27">
    <name type="scientific">Kingdonia uniflora</name>
    <dbReference type="NCBI Taxonomy" id="39325"/>
    <lineage>
        <taxon>Eukaryota</taxon>
        <taxon>Viridiplantae</taxon>
        <taxon>Streptophyta</taxon>
        <taxon>Embryophyta</taxon>
        <taxon>Tracheophyta</taxon>
        <taxon>Spermatophyta</taxon>
        <taxon>Magnoliopsida</taxon>
        <taxon>Ranunculales</taxon>
        <taxon>Circaeasteraceae</taxon>
        <taxon>Kingdonia</taxon>
    </lineage>
</organism>
<dbReference type="AlphaFoldDB" id="A0A7J7LJP1"/>
<dbReference type="Pfam" id="PF07714">
    <property type="entry name" value="PK_Tyr_Ser-Thr"/>
    <property type="match status" value="1"/>
</dbReference>
<dbReference type="PROSITE" id="PS51032">
    <property type="entry name" value="AP2_ERF"/>
    <property type="match status" value="1"/>
</dbReference>
<comment type="subcellular location">
    <subcellularLocation>
        <location evidence="2">Membrane</location>
        <topology evidence="2">Single-pass membrane protein</topology>
    </subcellularLocation>
    <subcellularLocation>
        <location evidence="1">Nucleus</location>
    </subcellularLocation>
</comment>
<feature type="compositionally biased region" description="Low complexity" evidence="23">
    <location>
        <begin position="74"/>
        <end position="86"/>
    </location>
</feature>
<feature type="domain" description="Protein kinase" evidence="24">
    <location>
        <begin position="66"/>
        <end position="300"/>
    </location>
</feature>
<evidence type="ECO:0000256" key="18">
    <source>
        <dbReference type="ARBA" id="ARBA00023170"/>
    </source>
</evidence>
<dbReference type="FunFam" id="1.10.510.10:FF:001023">
    <property type="entry name" value="Os07g0541700 protein"/>
    <property type="match status" value="1"/>
</dbReference>
<keyword evidence="13" id="KW-1133">Transmembrane helix</keyword>
<sequence length="300" mass="32656">SVYLGLYDTEIDAARANDKAAIKYSGKEATTNFHRSIYERYRGLKNVITLKTSGNPLLGTNATSPLSSDTNPGSGSNATSSGSSNMASKSKSCLGRYDSWYCHCCGCFGPVPVNPPNGVKVNRYGGAASELQSQSSGENNGDVQYFEGGNIAISIQLLWQVTDNFSENNILGIGILVALLGYCVNGSERLLVYEYMPQRTLGQHLFDREDDKHTPLTWKQRLSIALDVARGVEYLYSLAQQSFIHRDLKPSNILLGDDMRAKVSDFGLVKNAPDGKYSVETRLAGTFGYLAPEYAGKDTA</sequence>
<keyword evidence="10" id="KW-0547">Nucleotide-binding</keyword>
<evidence type="ECO:0000256" key="23">
    <source>
        <dbReference type="SAM" id="MobiDB-lite"/>
    </source>
</evidence>
<dbReference type="PANTHER" id="PTHR47986:SF29">
    <property type="entry name" value="RECEPTOR PROTEIN KINASE TMK1"/>
    <property type="match status" value="1"/>
</dbReference>
<evidence type="ECO:0000256" key="15">
    <source>
        <dbReference type="ARBA" id="ARBA00023125"/>
    </source>
</evidence>
<keyword evidence="20" id="KW-0539">Nucleus</keyword>
<dbReference type="GO" id="GO:0004674">
    <property type="term" value="F:protein serine/threonine kinase activity"/>
    <property type="evidence" value="ECO:0007669"/>
    <property type="project" value="UniProtKB-KW"/>
</dbReference>
<dbReference type="Gene3D" id="1.10.510.10">
    <property type="entry name" value="Transferase(Phosphotransferase) domain 1"/>
    <property type="match status" value="1"/>
</dbReference>
<keyword evidence="12" id="KW-0067">ATP-binding</keyword>
<evidence type="ECO:0000256" key="2">
    <source>
        <dbReference type="ARBA" id="ARBA00004167"/>
    </source>
</evidence>
<keyword evidence="19" id="KW-0325">Glycoprotein</keyword>
<keyword evidence="5" id="KW-0433">Leucine-rich repeat</keyword>
<evidence type="ECO:0000256" key="22">
    <source>
        <dbReference type="ARBA" id="ARBA00048679"/>
    </source>
</evidence>
<evidence type="ECO:0000256" key="6">
    <source>
        <dbReference type="ARBA" id="ARBA00022679"/>
    </source>
</evidence>
<evidence type="ECO:0000256" key="3">
    <source>
        <dbReference type="ARBA" id="ARBA00012513"/>
    </source>
</evidence>
<evidence type="ECO:0000256" key="16">
    <source>
        <dbReference type="ARBA" id="ARBA00023136"/>
    </source>
</evidence>
<dbReference type="InterPro" id="IPR008271">
    <property type="entry name" value="Ser/Thr_kinase_AS"/>
</dbReference>
<evidence type="ECO:0000256" key="9">
    <source>
        <dbReference type="ARBA" id="ARBA00022737"/>
    </source>
</evidence>
<comment type="catalytic activity">
    <reaction evidence="22">
        <text>L-seryl-[protein] + ATP = O-phospho-L-seryl-[protein] + ADP + H(+)</text>
        <dbReference type="Rhea" id="RHEA:17989"/>
        <dbReference type="Rhea" id="RHEA-COMP:9863"/>
        <dbReference type="Rhea" id="RHEA-COMP:11604"/>
        <dbReference type="ChEBI" id="CHEBI:15378"/>
        <dbReference type="ChEBI" id="CHEBI:29999"/>
        <dbReference type="ChEBI" id="CHEBI:30616"/>
        <dbReference type="ChEBI" id="CHEBI:83421"/>
        <dbReference type="ChEBI" id="CHEBI:456216"/>
        <dbReference type="EC" id="2.7.11.1"/>
    </reaction>
</comment>
<dbReference type="GO" id="GO:0003700">
    <property type="term" value="F:DNA-binding transcription factor activity"/>
    <property type="evidence" value="ECO:0007669"/>
    <property type="project" value="InterPro"/>
</dbReference>
<keyword evidence="8" id="KW-0732">Signal</keyword>
<keyword evidence="15" id="KW-0238">DNA-binding</keyword>
<dbReference type="EC" id="2.7.11.1" evidence="3"/>
<dbReference type="InterPro" id="IPR001471">
    <property type="entry name" value="AP2/ERF_dom"/>
</dbReference>
<evidence type="ECO:0000256" key="14">
    <source>
        <dbReference type="ARBA" id="ARBA00023015"/>
    </source>
</evidence>
<dbReference type="Gene3D" id="3.30.730.10">
    <property type="entry name" value="AP2/ERF domain"/>
    <property type="match status" value="1"/>
</dbReference>
<name>A0A7J7LJP1_9MAGN</name>
<keyword evidence="6" id="KW-0808">Transferase</keyword>
<evidence type="ECO:0000313" key="27">
    <source>
        <dbReference type="Proteomes" id="UP000541444"/>
    </source>
</evidence>
<keyword evidence="18" id="KW-0675">Receptor</keyword>
<dbReference type="InterPro" id="IPR000719">
    <property type="entry name" value="Prot_kinase_dom"/>
</dbReference>
<keyword evidence="9" id="KW-0677">Repeat</keyword>
<dbReference type="InterPro" id="IPR001245">
    <property type="entry name" value="Ser-Thr/Tyr_kinase_cat_dom"/>
</dbReference>
<dbReference type="GO" id="GO:0005524">
    <property type="term" value="F:ATP binding"/>
    <property type="evidence" value="ECO:0007669"/>
    <property type="project" value="UniProtKB-KW"/>
</dbReference>
<keyword evidence="17" id="KW-0804">Transcription</keyword>
<dbReference type="OrthoDB" id="1607253at2759"/>
<dbReference type="PROSITE" id="PS00108">
    <property type="entry name" value="PROTEIN_KINASE_ST"/>
    <property type="match status" value="1"/>
</dbReference>
<evidence type="ECO:0000256" key="20">
    <source>
        <dbReference type="ARBA" id="ARBA00023242"/>
    </source>
</evidence>
<keyword evidence="14" id="KW-0805">Transcription regulation</keyword>
<dbReference type="SUPFAM" id="SSF54171">
    <property type="entry name" value="DNA-binding domain"/>
    <property type="match status" value="1"/>
</dbReference>
<evidence type="ECO:0000256" key="17">
    <source>
        <dbReference type="ARBA" id="ARBA00023163"/>
    </source>
</evidence>
<feature type="domain" description="AP2/ERF" evidence="25">
    <location>
        <begin position="1"/>
        <end position="34"/>
    </location>
</feature>
<feature type="region of interest" description="Disordered" evidence="23">
    <location>
        <begin position="59"/>
        <end position="86"/>
    </location>
</feature>
<evidence type="ECO:0000259" key="25">
    <source>
        <dbReference type="PROSITE" id="PS51032"/>
    </source>
</evidence>
<accession>A0A7J7LJP1</accession>
<dbReference type="Proteomes" id="UP000541444">
    <property type="component" value="Unassembled WGS sequence"/>
</dbReference>
<evidence type="ECO:0000256" key="7">
    <source>
        <dbReference type="ARBA" id="ARBA00022692"/>
    </source>
</evidence>
<dbReference type="SUPFAM" id="SSF56112">
    <property type="entry name" value="Protein kinase-like (PK-like)"/>
    <property type="match status" value="1"/>
</dbReference>
<evidence type="ECO:0000256" key="1">
    <source>
        <dbReference type="ARBA" id="ARBA00004123"/>
    </source>
</evidence>
<evidence type="ECO:0000256" key="4">
    <source>
        <dbReference type="ARBA" id="ARBA00022527"/>
    </source>
</evidence>
<evidence type="ECO:0000256" key="12">
    <source>
        <dbReference type="ARBA" id="ARBA00022840"/>
    </source>
</evidence>
<dbReference type="PANTHER" id="PTHR47986">
    <property type="entry name" value="OSJNBA0070M12.3 PROTEIN"/>
    <property type="match status" value="1"/>
</dbReference>
<keyword evidence="11" id="KW-0418">Kinase</keyword>
<dbReference type="PROSITE" id="PS50011">
    <property type="entry name" value="PROTEIN_KINASE_DOM"/>
    <property type="match status" value="1"/>
</dbReference>
<evidence type="ECO:0000313" key="26">
    <source>
        <dbReference type="EMBL" id="KAF6142779.1"/>
    </source>
</evidence>
<dbReference type="GO" id="GO:0003677">
    <property type="term" value="F:DNA binding"/>
    <property type="evidence" value="ECO:0007669"/>
    <property type="project" value="UniProtKB-KW"/>
</dbReference>
<comment type="caution">
    <text evidence="26">The sequence shown here is derived from an EMBL/GenBank/DDBJ whole genome shotgun (WGS) entry which is preliminary data.</text>
</comment>
<evidence type="ECO:0000256" key="11">
    <source>
        <dbReference type="ARBA" id="ARBA00022777"/>
    </source>
</evidence>
<evidence type="ECO:0000256" key="10">
    <source>
        <dbReference type="ARBA" id="ARBA00022741"/>
    </source>
</evidence>
<dbReference type="EMBL" id="JACGCM010002241">
    <property type="protein sequence ID" value="KAF6142779.1"/>
    <property type="molecule type" value="Genomic_DNA"/>
</dbReference>
<feature type="non-terminal residue" evidence="26">
    <location>
        <position position="1"/>
    </location>
</feature>
<dbReference type="SMART" id="SM00219">
    <property type="entry name" value="TyrKc"/>
    <property type="match status" value="1"/>
</dbReference>
<evidence type="ECO:0000259" key="24">
    <source>
        <dbReference type="PROSITE" id="PS50011"/>
    </source>
</evidence>
<dbReference type="InterPro" id="IPR020635">
    <property type="entry name" value="Tyr_kinase_cat_dom"/>
</dbReference>
<proteinExistence type="predicted"/>
<keyword evidence="16" id="KW-0472">Membrane</keyword>
<protein>
    <recommendedName>
        <fullName evidence="3">non-specific serine/threonine protein kinase</fullName>
        <ecNumber evidence="3">2.7.11.1</ecNumber>
    </recommendedName>
</protein>
<dbReference type="InterPro" id="IPR016177">
    <property type="entry name" value="DNA-bd_dom_sf"/>
</dbReference>
<keyword evidence="27" id="KW-1185">Reference proteome</keyword>
<keyword evidence="4" id="KW-0723">Serine/threonine-protein kinase</keyword>
<evidence type="ECO:0000256" key="8">
    <source>
        <dbReference type="ARBA" id="ARBA00022729"/>
    </source>
</evidence>
<evidence type="ECO:0000256" key="19">
    <source>
        <dbReference type="ARBA" id="ARBA00023180"/>
    </source>
</evidence>
<evidence type="ECO:0000256" key="5">
    <source>
        <dbReference type="ARBA" id="ARBA00022614"/>
    </source>
</evidence>
<evidence type="ECO:0000256" key="21">
    <source>
        <dbReference type="ARBA" id="ARBA00047899"/>
    </source>
</evidence>
<dbReference type="GO" id="GO:0004713">
    <property type="term" value="F:protein tyrosine kinase activity"/>
    <property type="evidence" value="ECO:0007669"/>
    <property type="project" value="InterPro"/>
</dbReference>
<dbReference type="GO" id="GO:0016020">
    <property type="term" value="C:membrane"/>
    <property type="evidence" value="ECO:0007669"/>
    <property type="project" value="UniProtKB-SubCell"/>
</dbReference>
<dbReference type="GO" id="GO:0005634">
    <property type="term" value="C:nucleus"/>
    <property type="evidence" value="ECO:0007669"/>
    <property type="project" value="UniProtKB-SubCell"/>
</dbReference>
<gene>
    <name evidence="26" type="ORF">GIB67_023261</name>
</gene>
<keyword evidence="7" id="KW-0812">Transmembrane</keyword>